<evidence type="ECO:0000313" key="1">
    <source>
        <dbReference type="EMBL" id="EOD42271.1"/>
    </source>
</evidence>
<name>R1G2G7_NANST</name>
<comment type="caution">
    <text evidence="1">The sequence shown here is derived from an EMBL/GenBank/DDBJ whole genome shotgun (WGS) entry which is preliminary data.</text>
</comment>
<dbReference type="AlphaFoldDB" id="R1G2G7"/>
<proteinExistence type="predicted"/>
<keyword evidence="2" id="KW-1185">Reference proteome</keyword>
<dbReference type="EMBL" id="APJZ01000005">
    <property type="protein sequence ID" value="EOD42271.1"/>
    <property type="molecule type" value="Genomic_DNA"/>
</dbReference>
<evidence type="ECO:0000313" key="2">
    <source>
        <dbReference type="Proteomes" id="UP000053279"/>
    </source>
</evidence>
<sequence length="61" mass="7389">MNKVKKILVGSRALFSSRRLIKNLYSSLYQYLILRKQNIELKLRNGETIYIYIYLDFFIPE</sequence>
<gene>
    <name evidence="1" type="ORF">Nst1_531</name>
</gene>
<reference evidence="1 2" key="1">
    <citation type="submission" date="2013-02" db="EMBL/GenBank/DDBJ databases">
        <title>Insights into archaeal evolution and symbiosis from the genomes of a Nanoarchaeon and its crenarchaeal host from Yellowstone National Park.</title>
        <authorList>
            <person name="Podar M."/>
            <person name="Makarova K.S."/>
            <person name="Graham D.E."/>
            <person name="Wolf Y.I."/>
            <person name="Koonin E.V."/>
            <person name="Reysenbach A.-L."/>
        </authorList>
    </citation>
    <scope>NUCLEOTIDE SEQUENCE [LARGE SCALE GENOMIC DNA]</scope>
</reference>
<dbReference type="Proteomes" id="UP000053279">
    <property type="component" value="Unassembled WGS sequence"/>
</dbReference>
<organism evidence="1 2">
    <name type="scientific">Nanobsidianus stetteri</name>
    <dbReference type="NCBI Taxonomy" id="1294122"/>
    <lineage>
        <taxon>Archaea</taxon>
        <taxon>Nanobdellota</taxon>
        <taxon>Candidatus Nanoarchaeia</taxon>
        <taxon>Nanoarchaeales</taxon>
        <taxon>Nanopusillaceae</taxon>
        <taxon>Candidatus Nanobsidianus</taxon>
    </lineage>
</organism>
<protein>
    <submittedName>
        <fullName evidence="1">Uncharacterized protein</fullName>
    </submittedName>
</protein>
<accession>R1G2G7</accession>